<evidence type="ECO:0000256" key="1">
    <source>
        <dbReference type="SAM" id="MobiDB-lite"/>
    </source>
</evidence>
<feature type="region of interest" description="Disordered" evidence="1">
    <location>
        <begin position="1"/>
        <end position="21"/>
    </location>
</feature>
<keyword evidence="3" id="KW-1185">Reference proteome</keyword>
<accession>A0A1W2AUY8</accession>
<dbReference type="EMBL" id="FWXI01000006">
    <property type="protein sequence ID" value="SMC64312.1"/>
    <property type="molecule type" value="Genomic_DNA"/>
</dbReference>
<sequence>MKPTPRKHTRTSHGTNTPRPRRLGVLVKNDEFYSNEDIAAINKGTEQIKNGECVSHAELKRLFGI</sequence>
<dbReference type="AlphaFoldDB" id="A0A1W2AUY8"/>
<dbReference type="Proteomes" id="UP000192738">
    <property type="component" value="Unassembled WGS sequence"/>
</dbReference>
<feature type="compositionally biased region" description="Basic residues" evidence="1">
    <location>
        <begin position="1"/>
        <end position="11"/>
    </location>
</feature>
<reference evidence="2 3" key="1">
    <citation type="submission" date="2017-04" db="EMBL/GenBank/DDBJ databases">
        <authorList>
            <person name="Afonso C.L."/>
            <person name="Miller P.J."/>
            <person name="Scott M.A."/>
            <person name="Spackman E."/>
            <person name="Goraichik I."/>
            <person name="Dimitrov K.M."/>
            <person name="Suarez D.L."/>
            <person name="Swayne D.E."/>
        </authorList>
    </citation>
    <scope>NUCLEOTIDE SEQUENCE [LARGE SCALE GENOMIC DNA]</scope>
    <source>
        <strain evidence="2 3">DSM 5090</strain>
    </source>
</reference>
<proteinExistence type="predicted"/>
<dbReference type="STRING" id="112901.SAMN04488500_106131"/>
<evidence type="ECO:0000313" key="3">
    <source>
        <dbReference type="Proteomes" id="UP000192738"/>
    </source>
</evidence>
<gene>
    <name evidence="2" type="ORF">SAMN04488500_106131</name>
</gene>
<organism evidence="2 3">
    <name type="scientific">Sporomusa malonica</name>
    <dbReference type="NCBI Taxonomy" id="112901"/>
    <lineage>
        <taxon>Bacteria</taxon>
        <taxon>Bacillati</taxon>
        <taxon>Bacillota</taxon>
        <taxon>Negativicutes</taxon>
        <taxon>Selenomonadales</taxon>
        <taxon>Sporomusaceae</taxon>
        <taxon>Sporomusa</taxon>
    </lineage>
</organism>
<protein>
    <submittedName>
        <fullName evidence="2">Uncharacterized protein</fullName>
    </submittedName>
</protein>
<evidence type="ECO:0000313" key="2">
    <source>
        <dbReference type="EMBL" id="SMC64312.1"/>
    </source>
</evidence>
<name>A0A1W2AUY8_9FIRM</name>